<evidence type="ECO:0000313" key="2">
    <source>
        <dbReference type="EMBL" id="MBZ5709390.1"/>
    </source>
</evidence>
<sequence>MLLSLAACGGVNTGQSLEVPAPPEALLGHGFDSLSGLTRGVCIDSRPVDRFERRGANTVTQVFYARSKEEIIREIGFSGGVSFGLAGFGLNLGFEALDRDAQQSTTTFAVIRIQIETPSETLRDYRLDDHAVQTLRREGAGKFYEKCGDGFVTAIRQGGFFLGIVALDTIANEDVKRVSGNAGVSFLGIGVQGGASSEARAFLERHRARYYIIQNGGKPGGWASVKQLETIDHLLQRAEDFTHSVASGRSVPTRLVVRPYQVASNLPRKANLWNVIEQSRFLDELAVKYGEVKRASAELHDKLATSTCTNRREAKELEQLKTRYTAQITAIQQRAQDCLNDPQRRCTDHRLDTVDARAHQAALELCKSSPGLAGTFRPEPPRPRQQPGKDTECKLWQLSSLSAQAPPRPSRNGEAQPEPFVTLMVDRKPVPIAAKAPGATSRQLNDVYLKPGAKFLARVGHHGGFLGIGGSSETLSGELPATLPRGTWTLEKGQTRVVFQTRCVE</sequence>
<evidence type="ECO:0000313" key="3">
    <source>
        <dbReference type="Proteomes" id="UP001139031"/>
    </source>
</evidence>
<comment type="caution">
    <text evidence="2">The sequence shown here is derived from an EMBL/GenBank/DDBJ whole genome shotgun (WGS) entry which is preliminary data.</text>
</comment>
<proteinExistence type="predicted"/>
<reference evidence="2" key="1">
    <citation type="submission" date="2021-08" db="EMBL/GenBank/DDBJ databases">
        <authorList>
            <person name="Stevens D.C."/>
        </authorList>
    </citation>
    <scope>NUCLEOTIDE SEQUENCE</scope>
    <source>
        <strain evidence="2">DSM 53165</strain>
    </source>
</reference>
<dbReference type="RefSeq" id="WP_224191161.1">
    <property type="nucleotide sequence ID" value="NZ_JAIRAU010000005.1"/>
</dbReference>
<accession>A0ABS7TMH6</accession>
<feature type="region of interest" description="Disordered" evidence="1">
    <location>
        <begin position="369"/>
        <end position="390"/>
    </location>
</feature>
<evidence type="ECO:0000256" key="1">
    <source>
        <dbReference type="SAM" id="MobiDB-lite"/>
    </source>
</evidence>
<gene>
    <name evidence="2" type="ORF">K7C98_08970</name>
</gene>
<dbReference type="Proteomes" id="UP001139031">
    <property type="component" value="Unassembled WGS sequence"/>
</dbReference>
<keyword evidence="3" id="KW-1185">Reference proteome</keyword>
<feature type="compositionally biased region" description="Basic and acidic residues" evidence="1">
    <location>
        <begin position="379"/>
        <end position="390"/>
    </location>
</feature>
<organism evidence="2 3">
    <name type="scientific">Nannocystis pusilla</name>
    <dbReference type="NCBI Taxonomy" id="889268"/>
    <lineage>
        <taxon>Bacteria</taxon>
        <taxon>Pseudomonadati</taxon>
        <taxon>Myxococcota</taxon>
        <taxon>Polyangia</taxon>
        <taxon>Nannocystales</taxon>
        <taxon>Nannocystaceae</taxon>
        <taxon>Nannocystis</taxon>
    </lineage>
</organism>
<dbReference type="EMBL" id="JAIRAU010000005">
    <property type="protein sequence ID" value="MBZ5709390.1"/>
    <property type="molecule type" value="Genomic_DNA"/>
</dbReference>
<name>A0ABS7TMH6_9BACT</name>
<protein>
    <submittedName>
        <fullName evidence="2">Uncharacterized protein</fullName>
    </submittedName>
</protein>